<gene>
    <name evidence="1" type="ORF">PGLA2088_LOCUS33872</name>
</gene>
<sequence length="131" mass="13189">MAIAASTLFALAAEAERSAGATGSIRASELFALAAKAENSSTKVGSRGANGLFALAAKSESGSGDTAVFQSEGAPRPSVSAVSAVPAAELDFASYVSEQLAVLIGEGGPNCLTFPGELTSHQRKYVHQTAK</sequence>
<name>A0A813KLG0_POLGL</name>
<reference evidence="1" key="1">
    <citation type="submission" date="2021-02" db="EMBL/GenBank/DDBJ databases">
        <authorList>
            <person name="Dougan E. K."/>
            <person name="Rhodes N."/>
            <person name="Thang M."/>
            <person name="Chan C."/>
        </authorList>
    </citation>
    <scope>NUCLEOTIDE SEQUENCE</scope>
</reference>
<comment type="caution">
    <text evidence="1">The sequence shown here is derived from an EMBL/GenBank/DDBJ whole genome shotgun (WGS) entry which is preliminary data.</text>
</comment>
<dbReference type="EMBL" id="CAJNNW010031044">
    <property type="protein sequence ID" value="CAE8705755.1"/>
    <property type="molecule type" value="Genomic_DNA"/>
</dbReference>
<dbReference type="AlphaFoldDB" id="A0A813KLG0"/>
<accession>A0A813KLG0</accession>
<evidence type="ECO:0000313" key="2">
    <source>
        <dbReference type="Proteomes" id="UP000626109"/>
    </source>
</evidence>
<protein>
    <recommendedName>
        <fullName evidence="3">R3H domain-containing protein</fullName>
    </recommendedName>
</protein>
<evidence type="ECO:0008006" key="3">
    <source>
        <dbReference type="Google" id="ProtNLM"/>
    </source>
</evidence>
<feature type="non-terminal residue" evidence="1">
    <location>
        <position position="131"/>
    </location>
</feature>
<organism evidence="1 2">
    <name type="scientific">Polarella glacialis</name>
    <name type="common">Dinoflagellate</name>
    <dbReference type="NCBI Taxonomy" id="89957"/>
    <lineage>
        <taxon>Eukaryota</taxon>
        <taxon>Sar</taxon>
        <taxon>Alveolata</taxon>
        <taxon>Dinophyceae</taxon>
        <taxon>Suessiales</taxon>
        <taxon>Suessiaceae</taxon>
        <taxon>Polarella</taxon>
    </lineage>
</organism>
<proteinExistence type="predicted"/>
<dbReference type="Proteomes" id="UP000626109">
    <property type="component" value="Unassembled WGS sequence"/>
</dbReference>
<evidence type="ECO:0000313" key="1">
    <source>
        <dbReference type="EMBL" id="CAE8705755.1"/>
    </source>
</evidence>